<dbReference type="STRING" id="1094619.G5A8Y0"/>
<protein>
    <recommendedName>
        <fullName evidence="3">glucan endo-1,3-beta-D-glucosidase</fullName>
        <ecNumber evidence="3">3.2.1.39</ecNumber>
    </recommendedName>
    <alternativeName>
        <fullName evidence="13">Endo-1,3-beta-glucanase btgC</fullName>
    </alternativeName>
    <alternativeName>
        <fullName evidence="12">Laminarinase btgC</fullName>
    </alternativeName>
</protein>
<dbReference type="KEGG" id="psoj:PHYSODRAFT_254068"/>
<dbReference type="GeneID" id="20638454"/>
<dbReference type="GeneID" id="20661134"/>
<sequence>MKFATTFAVAAAVAASSADASRLSTGVCYAPWHHPAVNWDVLAKDMKQVAEHFSSIRTYEAQMSGVNAIDMAAAAGLRVAVGVQLCDPNRIDAEIKAVCDGYARNPWAVEAVYVGNEDLQNNGFGKYSADQLIGFINRVRSCVGKTPIGSVQRINEWLSANDAWKLANAVDNIGVNIYPFFTPGSQPSVQKLDAQWNQMVSKFGSNKLHLTETGWPTAGESYAGNVPSVGALTQYFYDYVYGWSVGKGQSYWFMMYDTTVSYTGAEHEKHFGLFNTDMSPKINMPQNPSQQQQQRLRRD</sequence>
<comment type="catalytic activity">
    <reaction evidence="1">
        <text>Hydrolysis of (1-&gt;3)-beta-D-glucosidic linkages in (1-&gt;3)-beta-D-glucans.</text>
        <dbReference type="EC" id="3.2.1.39"/>
    </reaction>
</comment>
<feature type="region of interest" description="Disordered" evidence="14">
    <location>
        <begin position="278"/>
        <end position="299"/>
    </location>
</feature>
<dbReference type="InterPro" id="IPR050732">
    <property type="entry name" value="Beta-glucan_modifiers"/>
</dbReference>
<evidence type="ECO:0000256" key="7">
    <source>
        <dbReference type="ARBA" id="ARBA00023180"/>
    </source>
</evidence>
<evidence type="ECO:0000256" key="13">
    <source>
        <dbReference type="ARBA" id="ARBA00043078"/>
    </source>
</evidence>
<dbReference type="Gene3D" id="3.20.20.80">
    <property type="entry name" value="Glycosidases"/>
    <property type="match status" value="1"/>
</dbReference>
<keyword evidence="10" id="KW-0624">Polysaccharide degradation</keyword>
<comment type="function">
    <text evidence="11">Glucanases play a role in cell expansion during growth, in cell-cell fusion during mating, and in spore release during sporulation. This enzyme may be involved in beta-glucan degradation. Active on laminarin and lichenan.</text>
</comment>
<dbReference type="PANTHER" id="PTHR16631">
    <property type="entry name" value="GLUCAN 1,3-BETA-GLUCOSIDASE"/>
    <property type="match status" value="1"/>
</dbReference>
<evidence type="ECO:0000256" key="5">
    <source>
        <dbReference type="ARBA" id="ARBA00022801"/>
    </source>
</evidence>
<dbReference type="RefSeq" id="XP_009536527.1">
    <property type="nucleotide sequence ID" value="XM_009538232.1"/>
</dbReference>
<keyword evidence="8" id="KW-0119">Carbohydrate metabolism</keyword>
<evidence type="ECO:0000256" key="14">
    <source>
        <dbReference type="SAM" id="MobiDB-lite"/>
    </source>
</evidence>
<dbReference type="EMBL" id="JH159161">
    <property type="protein sequence ID" value="EGZ08355.1"/>
    <property type="molecule type" value="Genomic_DNA"/>
</dbReference>
<keyword evidence="4" id="KW-1003">Cell membrane</keyword>
<proteinExistence type="predicted"/>
<gene>
    <name evidence="16" type="ORF">PHYSODRAFT_254068</name>
    <name evidence="17" type="ORF">PHYSODRAFT_527441</name>
</gene>
<feature type="compositionally biased region" description="Low complexity" evidence="14">
    <location>
        <begin position="290"/>
        <end position="299"/>
    </location>
</feature>
<dbReference type="AlphaFoldDB" id="G5A8Y0"/>
<feature type="chain" id="PRO_5010834017" description="glucan endo-1,3-beta-D-glucosidase" evidence="15">
    <location>
        <begin position="21"/>
        <end position="299"/>
    </location>
</feature>
<dbReference type="Proteomes" id="UP000002640">
    <property type="component" value="Unassembled WGS sequence"/>
</dbReference>
<comment type="subcellular location">
    <subcellularLocation>
        <location evidence="2">Cell membrane</location>
    </subcellularLocation>
</comment>
<dbReference type="SUPFAM" id="SSF51445">
    <property type="entry name" value="(Trans)glycosidases"/>
    <property type="match status" value="1"/>
</dbReference>
<reference evidence="17 18" key="1">
    <citation type="journal article" date="2006" name="Science">
        <title>Phytophthora genome sequences uncover evolutionary origins and mechanisms of pathogenesis.</title>
        <authorList>
            <person name="Tyler B.M."/>
            <person name="Tripathy S."/>
            <person name="Zhang X."/>
            <person name="Dehal P."/>
            <person name="Jiang R.H."/>
            <person name="Aerts A."/>
            <person name="Arredondo F.D."/>
            <person name="Baxter L."/>
            <person name="Bensasson D."/>
            <person name="Beynon J.L."/>
            <person name="Chapman J."/>
            <person name="Damasceno C.M."/>
            <person name="Dorrance A.E."/>
            <person name="Dou D."/>
            <person name="Dickerman A.W."/>
            <person name="Dubchak I.L."/>
            <person name="Garbelotto M."/>
            <person name="Gijzen M."/>
            <person name="Gordon S.G."/>
            <person name="Govers F."/>
            <person name="Grunwald N.J."/>
            <person name="Huang W."/>
            <person name="Ivors K.L."/>
            <person name="Jones R.W."/>
            <person name="Kamoun S."/>
            <person name="Krampis K."/>
            <person name="Lamour K.H."/>
            <person name="Lee M.K."/>
            <person name="McDonald W.H."/>
            <person name="Medina M."/>
            <person name="Meijer H.J."/>
            <person name="Nordberg E.K."/>
            <person name="Maclean D.J."/>
            <person name="Ospina-Giraldo M.D."/>
            <person name="Morris P.F."/>
            <person name="Phuntumart V."/>
            <person name="Putnam N.H."/>
            <person name="Rash S."/>
            <person name="Rose J.K."/>
            <person name="Sakihama Y."/>
            <person name="Salamov A.A."/>
            <person name="Savidor A."/>
            <person name="Scheuring C.F."/>
            <person name="Smith B.M."/>
            <person name="Sobral B.W."/>
            <person name="Terry A."/>
            <person name="Torto-Alalibo T.A."/>
            <person name="Win J."/>
            <person name="Xu Z."/>
            <person name="Zhang H."/>
            <person name="Grigoriev I.V."/>
            <person name="Rokhsar D.S."/>
            <person name="Boore J.L."/>
        </authorList>
    </citation>
    <scope>NUCLEOTIDE SEQUENCE [LARGE SCALE GENOMIC DNA]</scope>
    <source>
        <strain evidence="17 18">P6497</strain>
    </source>
</reference>
<dbReference type="PANTHER" id="PTHR16631:SF17">
    <property type="entry name" value="GLUCAN ENDO-1,3-BETA-GLUCOSIDASE BTGC"/>
    <property type="match status" value="1"/>
</dbReference>
<evidence type="ECO:0000313" key="18">
    <source>
        <dbReference type="Proteomes" id="UP000002640"/>
    </source>
</evidence>
<name>G5A8Y0_PHYSP</name>
<feature type="signal peptide" evidence="15">
    <location>
        <begin position="1"/>
        <end position="20"/>
    </location>
</feature>
<dbReference type="SMR" id="G5A8Y0"/>
<accession>G5A8Y0</accession>
<dbReference type="GO" id="GO:0071555">
    <property type="term" value="P:cell wall organization"/>
    <property type="evidence" value="ECO:0007669"/>
    <property type="project" value="UniProtKB-KW"/>
</dbReference>
<dbReference type="GO" id="GO:0005886">
    <property type="term" value="C:plasma membrane"/>
    <property type="evidence" value="ECO:0007669"/>
    <property type="project" value="UniProtKB-SubCell"/>
</dbReference>
<keyword evidence="5 16" id="KW-0378">Hydrolase</keyword>
<keyword evidence="15" id="KW-0732">Signal</keyword>
<evidence type="ECO:0000313" key="16">
    <source>
        <dbReference type="EMBL" id="EGZ08355.1"/>
    </source>
</evidence>
<evidence type="ECO:0000256" key="9">
    <source>
        <dbReference type="ARBA" id="ARBA00023316"/>
    </source>
</evidence>
<evidence type="ECO:0000256" key="6">
    <source>
        <dbReference type="ARBA" id="ARBA00023136"/>
    </source>
</evidence>
<dbReference type="KEGG" id="psoj:PHYSODRAFT_527441"/>
<evidence type="ECO:0000256" key="4">
    <source>
        <dbReference type="ARBA" id="ARBA00022475"/>
    </source>
</evidence>
<evidence type="ECO:0000256" key="11">
    <source>
        <dbReference type="ARBA" id="ARBA00037649"/>
    </source>
</evidence>
<dbReference type="OMA" id="DQHFATI"/>
<dbReference type="GO" id="GO:0000272">
    <property type="term" value="P:polysaccharide catabolic process"/>
    <property type="evidence" value="ECO:0007669"/>
    <property type="project" value="UniProtKB-KW"/>
</dbReference>
<keyword evidence="9" id="KW-0961">Cell wall biogenesis/degradation</keyword>
<dbReference type="RefSeq" id="XP_009536528.1">
    <property type="nucleotide sequence ID" value="XM_009538233.1"/>
</dbReference>
<evidence type="ECO:0000313" key="17">
    <source>
        <dbReference type="EMBL" id="EGZ08356.1"/>
    </source>
</evidence>
<keyword evidence="18" id="KW-1185">Reference proteome</keyword>
<evidence type="ECO:0000256" key="15">
    <source>
        <dbReference type="SAM" id="SignalP"/>
    </source>
</evidence>
<dbReference type="GO" id="GO:0042973">
    <property type="term" value="F:glucan endo-1,3-beta-D-glucosidase activity"/>
    <property type="evidence" value="ECO:0007669"/>
    <property type="project" value="UniProtKB-EC"/>
</dbReference>
<dbReference type="EMBL" id="JH159161">
    <property type="protein sequence ID" value="EGZ08356.1"/>
    <property type="molecule type" value="Genomic_DNA"/>
</dbReference>
<keyword evidence="6" id="KW-0472">Membrane</keyword>
<evidence type="ECO:0000256" key="1">
    <source>
        <dbReference type="ARBA" id="ARBA00000382"/>
    </source>
</evidence>
<evidence type="ECO:0000256" key="10">
    <source>
        <dbReference type="ARBA" id="ARBA00023326"/>
    </source>
</evidence>
<organism evidence="18">
    <name type="scientific">Phytophthora sojae (strain P6497)</name>
    <name type="common">Soybean stem and root rot agent</name>
    <name type="synonym">Phytophthora megasperma f. sp. glycines</name>
    <dbReference type="NCBI Taxonomy" id="1094619"/>
    <lineage>
        <taxon>Eukaryota</taxon>
        <taxon>Sar</taxon>
        <taxon>Stramenopiles</taxon>
        <taxon>Oomycota</taxon>
        <taxon>Peronosporomycetes</taxon>
        <taxon>Peronosporales</taxon>
        <taxon>Peronosporaceae</taxon>
        <taxon>Phytophthora</taxon>
    </lineage>
</organism>
<evidence type="ECO:0000256" key="2">
    <source>
        <dbReference type="ARBA" id="ARBA00004236"/>
    </source>
</evidence>
<evidence type="ECO:0000256" key="12">
    <source>
        <dbReference type="ARBA" id="ARBA00042373"/>
    </source>
</evidence>
<dbReference type="InterPro" id="IPR017853">
    <property type="entry name" value="GH"/>
</dbReference>
<evidence type="ECO:0000256" key="3">
    <source>
        <dbReference type="ARBA" id="ARBA00012780"/>
    </source>
</evidence>
<reference evidence="17" key="2">
    <citation type="submission" date="2011-09" db="EMBL/GenBank/DDBJ databases">
        <authorList>
            <consortium name="US DOE Joint Genome Institute (JGI-PGF)"/>
            <person name="Aerts A."/>
            <person name="Grimwood J."/>
            <person name="Schmutz J."/>
            <person name="Lucas S."/>
            <person name="Hammon N."/>
            <person name="Glavina del Rio T."/>
            <person name="Dalin E."/>
            <person name="Tice H."/>
            <person name="Pitluck S."/>
            <person name="Dehal P."/>
            <person name="Chapman J."/>
            <person name="Putman N.H."/>
            <person name="Salamov A.A."/>
            <person name="Terry A."/>
            <person name="Rokhsar D.S."/>
            <person name="Boore J.L."/>
            <person name="Tripathy S."/>
            <person name="Tyler B.M."/>
            <person name="Grigoriev I.V."/>
        </authorList>
    </citation>
    <scope>NUCLEOTIDE SEQUENCE</scope>
    <source>
        <strain evidence="17">P6497</strain>
    </source>
</reference>
<evidence type="ECO:0000256" key="8">
    <source>
        <dbReference type="ARBA" id="ARBA00023277"/>
    </source>
</evidence>
<dbReference type="InParanoid" id="G5A8Y0"/>
<dbReference type="EC" id="3.2.1.39" evidence="3"/>
<keyword evidence="7" id="KW-0325">Glycoprotein</keyword>